<evidence type="ECO:0000256" key="2">
    <source>
        <dbReference type="ARBA" id="ARBA00011779"/>
    </source>
</evidence>
<dbReference type="PROSITE" id="PS50928">
    <property type="entry name" value="ABC_TM1"/>
    <property type="match status" value="1"/>
</dbReference>
<comment type="subunit">
    <text evidence="2">The complex is composed of two ATP-binding proteins (CysA), two transmembrane proteins (CysT and CysW) and a solute-binding protein (CysP).</text>
</comment>
<dbReference type="Proteomes" id="UP000268857">
    <property type="component" value="Unassembled WGS sequence"/>
</dbReference>
<comment type="subcellular location">
    <subcellularLocation>
        <location evidence="1">Cell inner membrane</location>
        <topology evidence="1">Multi-pass membrane protein</topology>
    </subcellularLocation>
</comment>
<dbReference type="InterPro" id="IPR000515">
    <property type="entry name" value="MetI-like"/>
</dbReference>
<evidence type="ECO:0000256" key="5">
    <source>
        <dbReference type="ARBA" id="ARBA00022692"/>
    </source>
</evidence>
<feature type="transmembrane region" description="Helical" evidence="11">
    <location>
        <begin position="32"/>
        <end position="58"/>
    </location>
</feature>
<evidence type="ECO:0000256" key="7">
    <source>
        <dbReference type="ARBA" id="ARBA00023032"/>
    </source>
</evidence>
<dbReference type="SUPFAM" id="SSF161098">
    <property type="entry name" value="MetI-like"/>
    <property type="match status" value="1"/>
</dbReference>
<feature type="domain" description="ABC transmembrane type-1" evidence="12">
    <location>
        <begin position="81"/>
        <end position="284"/>
    </location>
</feature>
<reference evidence="13 14" key="1">
    <citation type="journal article" date="2019" name="Genome Biol. Evol.">
        <title>Day and night: Metabolic profiles and evolutionary relationships of six axenic non-marine cyanobacteria.</title>
        <authorList>
            <person name="Will S.E."/>
            <person name="Henke P."/>
            <person name="Boedeker C."/>
            <person name="Huang S."/>
            <person name="Brinkmann H."/>
            <person name="Rohde M."/>
            <person name="Jarek M."/>
            <person name="Friedl T."/>
            <person name="Seufert S."/>
            <person name="Schumacher M."/>
            <person name="Overmann J."/>
            <person name="Neumann-Schaal M."/>
            <person name="Petersen J."/>
        </authorList>
    </citation>
    <scope>NUCLEOTIDE SEQUENCE [LARGE SCALE GENOMIC DNA]</scope>
    <source>
        <strain evidence="13 14">PCC 6912</strain>
    </source>
</reference>
<organism evidence="13 14">
    <name type="scientific">Chlorogloeopsis fritschii PCC 6912</name>
    <dbReference type="NCBI Taxonomy" id="211165"/>
    <lineage>
        <taxon>Bacteria</taxon>
        <taxon>Bacillati</taxon>
        <taxon>Cyanobacteriota</taxon>
        <taxon>Cyanophyceae</taxon>
        <taxon>Nostocales</taxon>
        <taxon>Chlorogloeopsidaceae</taxon>
        <taxon>Chlorogloeopsis</taxon>
    </lineage>
</organism>
<feature type="transmembrane region" description="Helical" evidence="11">
    <location>
        <begin position="116"/>
        <end position="137"/>
    </location>
</feature>
<comment type="function">
    <text evidence="9">Part of the ABC transporter complex CysAWTP (TC 3.A.1.6.1) involved in sulfate/thiosulfate import. Probably responsible for the translocation of the substrate across the membrane.</text>
</comment>
<evidence type="ECO:0000256" key="8">
    <source>
        <dbReference type="ARBA" id="ARBA00023136"/>
    </source>
</evidence>
<keyword evidence="8 11" id="KW-0472">Membrane</keyword>
<evidence type="ECO:0000256" key="11">
    <source>
        <dbReference type="SAM" id="Phobius"/>
    </source>
</evidence>
<evidence type="ECO:0000313" key="13">
    <source>
        <dbReference type="EMBL" id="RUR76219.1"/>
    </source>
</evidence>
<feature type="transmembrane region" description="Helical" evidence="11">
    <location>
        <begin position="157"/>
        <end position="177"/>
    </location>
</feature>
<accession>A0A3S0ZS32</accession>
<dbReference type="NCBIfam" id="TIGR00969">
    <property type="entry name" value="3a0106s02"/>
    <property type="match status" value="1"/>
</dbReference>
<dbReference type="FunFam" id="1.10.3720.10:FF:000004">
    <property type="entry name" value="Sulfate transport system permease protein CysT"/>
    <property type="match status" value="1"/>
</dbReference>
<dbReference type="EMBL" id="RSCJ01000021">
    <property type="protein sequence ID" value="RUR76219.1"/>
    <property type="molecule type" value="Genomic_DNA"/>
</dbReference>
<comment type="caution">
    <text evidence="13">The sequence shown here is derived from an EMBL/GenBank/DDBJ whole genome shotgun (WGS) entry which is preliminary data.</text>
</comment>
<proteinExistence type="predicted"/>
<evidence type="ECO:0000256" key="10">
    <source>
        <dbReference type="SAM" id="MobiDB-lite"/>
    </source>
</evidence>
<evidence type="ECO:0000256" key="3">
    <source>
        <dbReference type="ARBA" id="ARBA00022448"/>
    </source>
</evidence>
<keyword evidence="3" id="KW-0813">Transport</keyword>
<dbReference type="GO" id="GO:0015419">
    <property type="term" value="F:ABC-type sulfate transporter activity"/>
    <property type="evidence" value="ECO:0007669"/>
    <property type="project" value="InterPro"/>
</dbReference>
<evidence type="ECO:0000313" key="14">
    <source>
        <dbReference type="Proteomes" id="UP000268857"/>
    </source>
</evidence>
<dbReference type="InterPro" id="IPR005667">
    <property type="entry name" value="Sulph_transpt2"/>
</dbReference>
<dbReference type="GO" id="GO:0005886">
    <property type="term" value="C:plasma membrane"/>
    <property type="evidence" value="ECO:0007669"/>
    <property type="project" value="UniProtKB-SubCell"/>
</dbReference>
<keyword evidence="4" id="KW-1003">Cell membrane</keyword>
<evidence type="ECO:0000256" key="1">
    <source>
        <dbReference type="ARBA" id="ARBA00004429"/>
    </source>
</evidence>
<keyword evidence="14" id="KW-1185">Reference proteome</keyword>
<dbReference type="AlphaFoldDB" id="A0A3S0ZS32"/>
<keyword evidence="7" id="KW-0764">Sulfate transport</keyword>
<protein>
    <submittedName>
        <fullName evidence="13">Sulfate ABC transporter permease subunit CysW</fullName>
    </submittedName>
</protein>
<keyword evidence="6 11" id="KW-1133">Transmembrane helix</keyword>
<sequence length="298" mass="32325">MTLNDEASFPQPQFHTTTGKPNNQKPAKAKSFIPVILTGVALAYLALVLYIPALNVFFQAFKNGIGPFLSNLTDSNFLSAAKLTLLLALIAVPLNTVFGLCAAWAIARHNFPGRTLLLSIIDLPFSISPVVAGLMLVLLYGRNGWFGEWLQAHDIKIIFAFPGMVLATAFVSMPFVAREVIPVLEELGNDQEEAAETLGANGWQVFWRVTLPNIRWGLLYGLLLTNARAMGEFGAVSVVSGNIAGKTQSLPLFVEDAYKQYETEAAYSAAVLLALLAVVTLVLKEILERKTGAKSKAE</sequence>
<evidence type="ECO:0000256" key="9">
    <source>
        <dbReference type="ARBA" id="ARBA00025323"/>
    </source>
</evidence>
<evidence type="ECO:0000256" key="4">
    <source>
        <dbReference type="ARBA" id="ARBA00022475"/>
    </source>
</evidence>
<gene>
    <name evidence="13" type="primary">cysW</name>
    <name evidence="13" type="ORF">PCC6912_43910</name>
</gene>
<dbReference type="PANTHER" id="PTHR30406">
    <property type="entry name" value="SULFATE TRANSPORT SYSTEM PERMEASE PROTEIN"/>
    <property type="match status" value="1"/>
</dbReference>
<dbReference type="Pfam" id="PF00528">
    <property type="entry name" value="BPD_transp_1"/>
    <property type="match status" value="1"/>
</dbReference>
<dbReference type="RefSeq" id="WP_016875986.1">
    <property type="nucleotide sequence ID" value="NZ_AJLN01000093.1"/>
</dbReference>
<dbReference type="STRING" id="211165.GCA_000317285_03450"/>
<keyword evidence="5 11" id="KW-0812">Transmembrane</keyword>
<dbReference type="InterPro" id="IPR011866">
    <property type="entry name" value="CysW_permease"/>
</dbReference>
<feature type="transmembrane region" description="Helical" evidence="11">
    <location>
        <begin position="265"/>
        <end position="287"/>
    </location>
</feature>
<name>A0A3S0ZS32_CHLFR</name>
<evidence type="ECO:0000259" key="12">
    <source>
        <dbReference type="PROSITE" id="PS50928"/>
    </source>
</evidence>
<dbReference type="NCBIfam" id="TIGR02140">
    <property type="entry name" value="permease_CysW"/>
    <property type="match status" value="1"/>
</dbReference>
<evidence type="ECO:0000256" key="6">
    <source>
        <dbReference type="ARBA" id="ARBA00022989"/>
    </source>
</evidence>
<dbReference type="CDD" id="cd06261">
    <property type="entry name" value="TM_PBP2"/>
    <property type="match status" value="1"/>
</dbReference>
<dbReference type="InterPro" id="IPR035906">
    <property type="entry name" value="MetI-like_sf"/>
</dbReference>
<dbReference type="OrthoDB" id="9774448at2"/>
<dbReference type="PANTHER" id="PTHR30406:SF1">
    <property type="entry name" value="SULFATE TRANSPORT SYSTEM PERMEASE PROTEIN CYSW"/>
    <property type="match status" value="1"/>
</dbReference>
<feature type="region of interest" description="Disordered" evidence="10">
    <location>
        <begin position="1"/>
        <end position="26"/>
    </location>
</feature>
<dbReference type="Gene3D" id="1.10.3720.10">
    <property type="entry name" value="MetI-like"/>
    <property type="match status" value="1"/>
</dbReference>
<feature type="transmembrane region" description="Helical" evidence="11">
    <location>
        <begin position="78"/>
        <end position="104"/>
    </location>
</feature>
<feature type="compositionally biased region" description="Polar residues" evidence="10">
    <location>
        <begin position="1"/>
        <end position="25"/>
    </location>
</feature>